<protein>
    <recommendedName>
        <fullName evidence="2">Bacterial Pleckstrin homology domain-containing protein</fullName>
    </recommendedName>
</protein>
<keyword evidence="1" id="KW-0472">Membrane</keyword>
<evidence type="ECO:0000313" key="4">
    <source>
        <dbReference type="Proteomes" id="UP001596036"/>
    </source>
</evidence>
<feature type="domain" description="Bacterial Pleckstrin homology" evidence="2">
    <location>
        <begin position="71"/>
        <end position="155"/>
    </location>
</feature>
<organism evidence="3 4">
    <name type="scientific">Lysobacter yangpyeongensis</name>
    <dbReference type="NCBI Taxonomy" id="346182"/>
    <lineage>
        <taxon>Bacteria</taxon>
        <taxon>Pseudomonadati</taxon>
        <taxon>Pseudomonadota</taxon>
        <taxon>Gammaproteobacteria</taxon>
        <taxon>Lysobacterales</taxon>
        <taxon>Lysobacteraceae</taxon>
        <taxon>Lysobacter</taxon>
    </lineage>
</organism>
<reference evidence="4" key="1">
    <citation type="journal article" date="2019" name="Int. J. Syst. Evol. Microbiol.">
        <title>The Global Catalogue of Microorganisms (GCM) 10K type strain sequencing project: providing services to taxonomists for standard genome sequencing and annotation.</title>
        <authorList>
            <consortium name="The Broad Institute Genomics Platform"/>
            <consortium name="The Broad Institute Genome Sequencing Center for Infectious Disease"/>
            <person name="Wu L."/>
            <person name="Ma J."/>
        </authorList>
    </citation>
    <scope>NUCLEOTIDE SEQUENCE [LARGE SCALE GENOMIC DNA]</scope>
    <source>
        <strain evidence="4">KACC 11407</strain>
    </source>
</reference>
<dbReference type="InterPro" id="IPR027783">
    <property type="entry name" value="Bacterial_PH-related"/>
</dbReference>
<feature type="transmembrane region" description="Helical" evidence="1">
    <location>
        <begin position="23"/>
        <end position="43"/>
    </location>
</feature>
<name>A0ABW0SPJ8_9GAMM</name>
<sequence>MRTTSSTDHGPAEFAVAPVDARLVWLLPGLAAVGVLIGALVLLPREPRVWPMLPVAFAVLALVAVLVRRRRVSIVDDTLVVVAGLNRHRIAIADLDLASARVVDLRERREWRPWIKVFGTRMPGLSMGHFRLRDRSRAFVLMTTTARVLVLDEKTSGRRLLLGLARPQALLDALQARSRNRT</sequence>
<keyword evidence="1" id="KW-0812">Transmembrane</keyword>
<dbReference type="RefSeq" id="WP_386755149.1">
    <property type="nucleotide sequence ID" value="NZ_JBHSNM010000003.1"/>
</dbReference>
<dbReference type="Proteomes" id="UP001596036">
    <property type="component" value="Unassembled WGS sequence"/>
</dbReference>
<dbReference type="Pfam" id="PF10882">
    <property type="entry name" value="bPH_5"/>
    <property type="match status" value="1"/>
</dbReference>
<proteinExistence type="predicted"/>
<evidence type="ECO:0000313" key="3">
    <source>
        <dbReference type="EMBL" id="MFC5570705.1"/>
    </source>
</evidence>
<keyword evidence="1" id="KW-1133">Transmembrane helix</keyword>
<feature type="transmembrane region" description="Helical" evidence="1">
    <location>
        <begin position="49"/>
        <end position="67"/>
    </location>
</feature>
<accession>A0ABW0SPJ8</accession>
<gene>
    <name evidence="3" type="ORF">ACFPN1_11595</name>
</gene>
<evidence type="ECO:0000259" key="2">
    <source>
        <dbReference type="Pfam" id="PF10882"/>
    </source>
</evidence>
<keyword evidence="4" id="KW-1185">Reference proteome</keyword>
<comment type="caution">
    <text evidence="3">The sequence shown here is derived from an EMBL/GenBank/DDBJ whole genome shotgun (WGS) entry which is preliminary data.</text>
</comment>
<dbReference type="EMBL" id="JBHSNM010000003">
    <property type="protein sequence ID" value="MFC5570705.1"/>
    <property type="molecule type" value="Genomic_DNA"/>
</dbReference>
<evidence type="ECO:0000256" key="1">
    <source>
        <dbReference type="SAM" id="Phobius"/>
    </source>
</evidence>